<dbReference type="InterPro" id="IPR011330">
    <property type="entry name" value="Glyco_hydro/deAcase_b/a-brl"/>
</dbReference>
<dbReference type="CDD" id="cd10801">
    <property type="entry name" value="LamB_YcsF_like_1"/>
    <property type="match status" value="1"/>
</dbReference>
<dbReference type="EMBL" id="JMIH01000004">
    <property type="protein sequence ID" value="KEO75881.1"/>
    <property type="molecule type" value="Genomic_DNA"/>
</dbReference>
<proteinExistence type="predicted"/>
<accession>A0A074L0W3</accession>
<sequence length="240" mass="26517">MNHIDLNCDLGEGMETDGLIMPYLTSCNISCGAHAGDRAILAQTLIKAKQYSLKIGAHPSYPDRENFGRMDIPMSLADLEESLLDQLLAFQMAAIQSNVTIHHIKPHGALYHQAAKSPDTAKVILKIMQQHFPHLILFAPPSSVISLLAKEYGISVWSEAFADRNYADDLSLIPRSHAEALKMDILDILAHIDNMMNQHQVVTLSGKSQPIKADTICIHGDHPHAESIAKAIHQHWNANL</sequence>
<gene>
    <name evidence="1" type="ORF">EL17_22955</name>
</gene>
<evidence type="ECO:0000313" key="1">
    <source>
        <dbReference type="EMBL" id="KEO75881.1"/>
    </source>
</evidence>
<dbReference type="Pfam" id="PF03746">
    <property type="entry name" value="LamB_YcsF"/>
    <property type="match status" value="1"/>
</dbReference>
<dbReference type="Gene3D" id="3.20.20.370">
    <property type="entry name" value="Glycoside hydrolase/deacetylase"/>
    <property type="match status" value="1"/>
</dbReference>
<reference evidence="1 2" key="1">
    <citation type="submission" date="2014-04" db="EMBL/GenBank/DDBJ databases">
        <title>Characterization and application of a salt tolerant electro-active bacterium.</title>
        <authorList>
            <person name="Yang L."/>
            <person name="Wei S."/>
            <person name="Tay Q.X.M."/>
        </authorList>
    </citation>
    <scope>NUCLEOTIDE SEQUENCE [LARGE SCALE GENOMIC DNA]</scope>
    <source>
        <strain evidence="1 2">LY1</strain>
    </source>
</reference>
<dbReference type="OrthoDB" id="9773478at2"/>
<dbReference type="PANTHER" id="PTHR30292">
    <property type="entry name" value="UNCHARACTERIZED PROTEIN YBGL-RELATED"/>
    <property type="match status" value="1"/>
</dbReference>
<dbReference type="eggNOG" id="COG1540">
    <property type="taxonomic scope" value="Bacteria"/>
</dbReference>
<dbReference type="RefSeq" id="WP_035068910.1">
    <property type="nucleotide sequence ID" value="NZ_JMIH01000004.1"/>
</dbReference>
<dbReference type="SUPFAM" id="SSF88713">
    <property type="entry name" value="Glycoside hydrolase/deacetylase"/>
    <property type="match status" value="1"/>
</dbReference>
<protein>
    <submittedName>
        <fullName evidence="1">LamB/YcsF family protein</fullName>
    </submittedName>
</protein>
<dbReference type="PANTHER" id="PTHR30292:SF0">
    <property type="entry name" value="5-OXOPROLINASE SUBUNIT A"/>
    <property type="match status" value="1"/>
</dbReference>
<dbReference type="STRING" id="1048983.EL17_22955"/>
<dbReference type="AlphaFoldDB" id="A0A074L0W3"/>
<comment type="caution">
    <text evidence="1">The sequence shown here is derived from an EMBL/GenBank/DDBJ whole genome shotgun (WGS) entry which is preliminary data.</text>
</comment>
<dbReference type="NCBIfam" id="NF003816">
    <property type="entry name" value="PRK05406.1-5"/>
    <property type="match status" value="1"/>
</dbReference>
<dbReference type="GO" id="GO:0005975">
    <property type="term" value="P:carbohydrate metabolic process"/>
    <property type="evidence" value="ECO:0007669"/>
    <property type="project" value="InterPro"/>
</dbReference>
<evidence type="ECO:0000313" key="2">
    <source>
        <dbReference type="Proteomes" id="UP000027821"/>
    </source>
</evidence>
<dbReference type="InterPro" id="IPR005501">
    <property type="entry name" value="LamB/YcsF/PxpA-like"/>
</dbReference>
<organism evidence="1 2">
    <name type="scientific">Anditalea andensis</name>
    <dbReference type="NCBI Taxonomy" id="1048983"/>
    <lineage>
        <taxon>Bacteria</taxon>
        <taxon>Pseudomonadati</taxon>
        <taxon>Bacteroidota</taxon>
        <taxon>Cytophagia</taxon>
        <taxon>Cytophagales</taxon>
        <taxon>Cytophagaceae</taxon>
        <taxon>Anditalea</taxon>
    </lineage>
</organism>
<dbReference type="Proteomes" id="UP000027821">
    <property type="component" value="Unassembled WGS sequence"/>
</dbReference>
<name>A0A074L0W3_9BACT</name>
<keyword evidence="2" id="KW-1185">Reference proteome</keyword>
<dbReference type="NCBIfam" id="NF003814">
    <property type="entry name" value="PRK05406.1-3"/>
    <property type="match status" value="1"/>
</dbReference>